<reference evidence="2 3" key="1">
    <citation type="submission" date="2017-12" db="EMBL/GenBank/DDBJ databases">
        <title>Comparative genomics of Botrytis spp.</title>
        <authorList>
            <person name="Valero-Jimenez C.A."/>
            <person name="Tapia P."/>
            <person name="Veloso J."/>
            <person name="Silva-Moreno E."/>
            <person name="Staats M."/>
            <person name="Valdes J.H."/>
            <person name="Van Kan J.A.L."/>
        </authorList>
    </citation>
    <scope>NUCLEOTIDE SEQUENCE [LARGE SCALE GENOMIC DNA]</scope>
    <source>
        <strain evidence="2 3">MUCL2120</strain>
    </source>
</reference>
<comment type="caution">
    <text evidence="2">The sequence shown here is derived from an EMBL/GenBank/DDBJ whole genome shotgun (WGS) entry which is preliminary data.</text>
</comment>
<accession>A0A4Z1JB37</accession>
<evidence type="ECO:0000313" key="2">
    <source>
        <dbReference type="EMBL" id="TGO68672.1"/>
    </source>
</evidence>
<evidence type="ECO:0000256" key="1">
    <source>
        <dbReference type="SAM" id="MobiDB-lite"/>
    </source>
</evidence>
<evidence type="ECO:0000313" key="3">
    <source>
        <dbReference type="Proteomes" id="UP000297452"/>
    </source>
</evidence>
<proteinExistence type="predicted"/>
<name>A0A4Z1JB37_9HELO</name>
<feature type="region of interest" description="Disordered" evidence="1">
    <location>
        <begin position="380"/>
        <end position="413"/>
    </location>
</feature>
<keyword evidence="3" id="KW-1185">Reference proteome</keyword>
<feature type="compositionally biased region" description="Polar residues" evidence="1">
    <location>
        <begin position="228"/>
        <end position="243"/>
    </location>
</feature>
<dbReference type="AlphaFoldDB" id="A0A4Z1JB37"/>
<feature type="compositionally biased region" description="Acidic residues" evidence="1">
    <location>
        <begin position="400"/>
        <end position="412"/>
    </location>
</feature>
<sequence length="572" mass="65027">MMNWAMIAREDRLYKGKTLYRWDVSPGLEHHCGTCATPLHNARSKSSCLGKHVEPCFRFHQQLHFLGKSHECLGCNTSDEMHYTRHKEILVIIREITTFDQTDLYLGSQMMKRKDGADKKRTDSETTSEATDAISEMSLEEETLTRRERKRAKKLGAKTRRNVVVCSQDEINGISEALHGQIHESKGAWEGTYAYDNRRADTSSATAGPVGEEDEEYDAYAVQPPTPVSNKQYKTPNFPTPKQQRAAKRLNTVTPLRQSKLRGHQQRFTPETAYKNDPYGGINPEIFGRLGIDVKPSSNPKPRKELIEKLIAAIQNDLHVIRREEEEAVIREEGFWRWAGRNAFRNILEYRKIFDWATGQKITPGQKMIAMKTEAELFGTEADNSQIDDETEGDTRQDGPENEGEIAADEDIPAGLMGERQGIKEMAHGSEDQFVDEEKQKVKKNKVLRITTVHESHLRPKSKQYKSMSKRPLGKNKNVYKRFETEGFADASVEEDDKMEQEGIDDLVEYSVKYGSNTLKSTSTWASVVGYSSMGTTSTAKKGKKVIADRTIIPPLLEEDEWITVTKKGRKN</sequence>
<dbReference type="Proteomes" id="UP000297452">
    <property type="component" value="Unassembled WGS sequence"/>
</dbReference>
<gene>
    <name evidence="2" type="ORF">BOTNAR_0021g00100</name>
</gene>
<feature type="compositionally biased region" description="Basic and acidic residues" evidence="1">
    <location>
        <begin position="112"/>
        <end position="124"/>
    </location>
</feature>
<dbReference type="EMBL" id="PQXJ01000021">
    <property type="protein sequence ID" value="TGO68672.1"/>
    <property type="molecule type" value="Genomic_DNA"/>
</dbReference>
<dbReference type="OrthoDB" id="3642840at2759"/>
<feature type="region of interest" description="Disordered" evidence="1">
    <location>
        <begin position="112"/>
        <end position="133"/>
    </location>
</feature>
<organism evidence="2 3">
    <name type="scientific">Botryotinia narcissicola</name>
    <dbReference type="NCBI Taxonomy" id="278944"/>
    <lineage>
        <taxon>Eukaryota</taxon>
        <taxon>Fungi</taxon>
        <taxon>Dikarya</taxon>
        <taxon>Ascomycota</taxon>
        <taxon>Pezizomycotina</taxon>
        <taxon>Leotiomycetes</taxon>
        <taxon>Helotiales</taxon>
        <taxon>Sclerotiniaceae</taxon>
        <taxon>Botryotinia</taxon>
    </lineage>
</organism>
<protein>
    <submittedName>
        <fullName evidence="2">Uncharacterized protein</fullName>
    </submittedName>
</protein>
<feature type="region of interest" description="Disordered" evidence="1">
    <location>
        <begin position="224"/>
        <end position="248"/>
    </location>
</feature>